<keyword evidence="4" id="KW-1185">Reference proteome</keyword>
<protein>
    <submittedName>
        <fullName evidence="3">dTDP-4-amino-4,6-dideoxygalactose transaminase</fullName>
    </submittedName>
</protein>
<gene>
    <name evidence="3" type="ORF">J2X15_001311</name>
</gene>
<keyword evidence="2" id="KW-0663">Pyridoxal phosphate</keyword>
<dbReference type="InterPro" id="IPR015424">
    <property type="entry name" value="PyrdxlP-dep_Trfase"/>
</dbReference>
<evidence type="ECO:0000313" key="4">
    <source>
        <dbReference type="Proteomes" id="UP001268089"/>
    </source>
</evidence>
<name>A0ABU1ZKW7_9BURK</name>
<dbReference type="EMBL" id="JAVDXO010000002">
    <property type="protein sequence ID" value="MDR7306033.1"/>
    <property type="molecule type" value="Genomic_DNA"/>
</dbReference>
<dbReference type="InterPro" id="IPR015422">
    <property type="entry name" value="PyrdxlP-dep_Trfase_small"/>
</dbReference>
<evidence type="ECO:0000256" key="2">
    <source>
        <dbReference type="RuleBase" id="RU004508"/>
    </source>
</evidence>
<dbReference type="InterPro" id="IPR000653">
    <property type="entry name" value="DegT/StrS_aminotransferase"/>
</dbReference>
<dbReference type="Pfam" id="PF01041">
    <property type="entry name" value="DegT_DnrJ_EryC1"/>
    <property type="match status" value="1"/>
</dbReference>
<accession>A0ABU1ZKW7</accession>
<dbReference type="PANTHER" id="PTHR30244">
    <property type="entry name" value="TRANSAMINASE"/>
    <property type="match status" value="1"/>
</dbReference>
<dbReference type="InterPro" id="IPR015421">
    <property type="entry name" value="PyrdxlP-dep_Trfase_major"/>
</dbReference>
<dbReference type="Proteomes" id="UP001268089">
    <property type="component" value="Unassembled WGS sequence"/>
</dbReference>
<dbReference type="Gene3D" id="3.40.640.10">
    <property type="entry name" value="Type I PLP-dependent aspartate aminotransferase-like (Major domain)"/>
    <property type="match status" value="1"/>
</dbReference>
<reference evidence="3 4" key="1">
    <citation type="submission" date="2023-07" db="EMBL/GenBank/DDBJ databases">
        <title>Sorghum-associated microbial communities from plants grown in Nebraska, USA.</title>
        <authorList>
            <person name="Schachtman D."/>
        </authorList>
    </citation>
    <scope>NUCLEOTIDE SEQUENCE [LARGE SCALE GENOMIC DNA]</scope>
    <source>
        <strain evidence="3 4">BE308</strain>
    </source>
</reference>
<dbReference type="RefSeq" id="WP_310340547.1">
    <property type="nucleotide sequence ID" value="NZ_JAVDXO010000002.1"/>
</dbReference>
<sequence>MNSKLAILGGEPAVKRPLGVFNAIGPEEKAAVVDFLDKGTVLSGFHGSARPSFFGGEQVQAFEAAWSARFKTKHSISVNSATSGLMAAMGAIGIGPGDEVIVPPYTMTATAVAPLIYGGIPVFVDIDPDYFCLDPVLVEKAITPATKAIIAVNLFGHPAELTRLRALADAKGLYLIEDNAQAVIAEEDGKLAGTIGHIGIYSLNVHKHIQVGEGGVCVTASDDLALRLQLIRNHGENVIDWLDVKELSNLVGFNYRMTEITAAMARAQLKKVDVLVERVERVCHALTAGLSDLPGLTPPKVRTGCRHNYYMWSARFDAAIIGTTREKFSQALEKEGFPNAGGYVRPIYQIPMFQRQIAIGKNGFPFNLVGKTYSEGLCLVTEKMHKKELLQFQPVSWDVDEDQVAMLIEAVRKVYQQAESI</sequence>
<dbReference type="Gene3D" id="3.90.1150.10">
    <property type="entry name" value="Aspartate Aminotransferase, domain 1"/>
    <property type="match status" value="1"/>
</dbReference>
<dbReference type="CDD" id="cd00616">
    <property type="entry name" value="AHBA_syn"/>
    <property type="match status" value="1"/>
</dbReference>
<proteinExistence type="inferred from homology"/>
<dbReference type="PIRSF" id="PIRSF000390">
    <property type="entry name" value="PLP_StrS"/>
    <property type="match status" value="1"/>
</dbReference>
<dbReference type="PANTHER" id="PTHR30244:SF34">
    <property type="entry name" value="DTDP-4-AMINO-4,6-DIDEOXYGALACTOSE TRANSAMINASE"/>
    <property type="match status" value="1"/>
</dbReference>
<evidence type="ECO:0000313" key="3">
    <source>
        <dbReference type="EMBL" id="MDR7306033.1"/>
    </source>
</evidence>
<organism evidence="3 4">
    <name type="scientific">Rhodoferax saidenbachensis</name>
    <dbReference type="NCBI Taxonomy" id="1484693"/>
    <lineage>
        <taxon>Bacteria</taxon>
        <taxon>Pseudomonadati</taxon>
        <taxon>Pseudomonadota</taxon>
        <taxon>Betaproteobacteria</taxon>
        <taxon>Burkholderiales</taxon>
        <taxon>Comamonadaceae</taxon>
        <taxon>Rhodoferax</taxon>
    </lineage>
</organism>
<dbReference type="SUPFAM" id="SSF53383">
    <property type="entry name" value="PLP-dependent transferases"/>
    <property type="match status" value="1"/>
</dbReference>
<comment type="similarity">
    <text evidence="1 2">Belongs to the DegT/DnrJ/EryC1 family.</text>
</comment>
<evidence type="ECO:0000256" key="1">
    <source>
        <dbReference type="ARBA" id="ARBA00037999"/>
    </source>
</evidence>
<comment type="caution">
    <text evidence="3">The sequence shown here is derived from an EMBL/GenBank/DDBJ whole genome shotgun (WGS) entry which is preliminary data.</text>
</comment>